<dbReference type="InterPro" id="IPR051918">
    <property type="entry name" value="STPP_CPPED1"/>
</dbReference>
<keyword evidence="3" id="KW-1185">Reference proteome</keyword>
<dbReference type="InterPro" id="IPR029052">
    <property type="entry name" value="Metallo-depent_PP-like"/>
</dbReference>
<dbReference type="AlphaFoldDB" id="A0AA51YI57"/>
<dbReference type="PANTHER" id="PTHR43143">
    <property type="entry name" value="METALLOPHOSPHOESTERASE, CALCINEURIN SUPERFAMILY"/>
    <property type="match status" value="1"/>
</dbReference>
<dbReference type="PANTHER" id="PTHR43143:SF1">
    <property type="entry name" value="SERINE_THREONINE-PROTEIN PHOSPHATASE CPPED1"/>
    <property type="match status" value="1"/>
</dbReference>
<dbReference type="SUPFAM" id="SSF56300">
    <property type="entry name" value="Metallo-dependent phosphatases"/>
    <property type="match status" value="1"/>
</dbReference>
<feature type="transmembrane region" description="Helical" evidence="1">
    <location>
        <begin position="833"/>
        <end position="854"/>
    </location>
</feature>
<organism evidence="2 3">
    <name type="scientific">Methanolobus mangrovi</name>
    <dbReference type="NCBI Taxonomy" id="3072977"/>
    <lineage>
        <taxon>Archaea</taxon>
        <taxon>Methanobacteriati</taxon>
        <taxon>Methanobacteriota</taxon>
        <taxon>Stenosarchaea group</taxon>
        <taxon>Methanomicrobia</taxon>
        <taxon>Methanosarcinales</taxon>
        <taxon>Methanosarcinaceae</taxon>
        <taxon>Methanolobus</taxon>
    </lineage>
</organism>
<dbReference type="KEGG" id="mmav:RE476_07115"/>
<reference evidence="2" key="1">
    <citation type="submission" date="2023-08" db="EMBL/GenBank/DDBJ databases">
        <title>Methanolobus mangrovi sp. nov. and Methanolobus sediminis sp. nov, two novel methylotrophic methanogens isolated from mangrove sediments in China.</title>
        <authorList>
            <person name="Zhou J."/>
        </authorList>
    </citation>
    <scope>NUCLEOTIDE SEQUENCE</scope>
    <source>
        <strain evidence="2">FTZ2</strain>
    </source>
</reference>
<sequence>MLVVSLFVSALPGLAFANGSSDLISELSVIDVFHPPDAADYYRADLYNEWHYFNMIDEEQDIAIVASLKLNGNVSDSATFPATSSAQVLLGYSIAGMPGTKFGIYSPVAQADFSDMSSDVIMGFSRVTLTPEGYLVHVESDDGNAVFDALFKPYAEPHLMKAASMSEMIDMNWLVASPFMMVNGTLTIPDGTNGPVTYTFENVKGYHDHNWGYWNWANLRWDWGQVTQNNADLYTISFGNVSSISGAQLGQVLNVWKNDSIVANFSEITVTTVSTGEFDTSYLIPYLPVGLPIDLPPSVFYPDQTVIQATSGETGDVVNILFDTEQATPLPVPTLDNTGNATIVIIWELLGTYYVEGVVDGMPVSYAAKGFLEDAGAIEFYIPSQTISELETIPVVIGNGGEQYKFAIISDLQYDSNDAISSSALKNAVDEIISLNNNGVTDDNIEFVIVLGDLIQGRNTATGEWKGEAGYRVEYEQVIAELERLKQPLPTGANVNYIPVIGNHDIWFKSGDYTTSGGWPDYPEELFAEYFESQYAELGTELDGWDKQESMPSENPYVPEYPAPHFQNYAFDYGPYHFICLDFCARDDFDPYDETSFPPTIRKFEGYADLHYKDSSNADIENGTWQWLNEHLAECSSRGIKNVVVFTHHPPIYELDTIAGSAAILNTGGIPVMSSPSSEIAGEIHVKDDPLDLLDDRTLSNFRTGALFSDWNNRMIMDGTIIDRVEGDPLLAFNKEDYDGKDEYGRLTTVFDDYGINVVHWFSGHYHLKGLQWHDDNIGDISLIPSLVPASGVYSIEFDGDVMINEVPEAIVTPEVNLNGCIAIVTVQAEQEYVPTASPLVTAGILGLFVVMFLRKIDIK</sequence>
<keyword evidence="1" id="KW-0472">Membrane</keyword>
<keyword evidence="1" id="KW-1133">Transmembrane helix</keyword>
<gene>
    <name evidence="2" type="ORF">RE476_07115</name>
</gene>
<dbReference type="SUPFAM" id="SSF159245">
    <property type="entry name" value="AttH-like"/>
    <property type="match status" value="1"/>
</dbReference>
<name>A0AA51YI57_9EURY</name>
<dbReference type="RefSeq" id="WP_309306969.1">
    <property type="nucleotide sequence ID" value="NZ_CP133594.1"/>
</dbReference>
<proteinExistence type="predicted"/>
<dbReference type="Gene3D" id="3.60.21.10">
    <property type="match status" value="1"/>
</dbReference>
<evidence type="ECO:0000256" key="1">
    <source>
        <dbReference type="SAM" id="Phobius"/>
    </source>
</evidence>
<dbReference type="EMBL" id="CP133594">
    <property type="protein sequence ID" value="WMW21183.1"/>
    <property type="molecule type" value="Genomic_DNA"/>
</dbReference>
<evidence type="ECO:0000313" key="2">
    <source>
        <dbReference type="EMBL" id="WMW21183.1"/>
    </source>
</evidence>
<dbReference type="GeneID" id="84229898"/>
<dbReference type="GO" id="GO:0016787">
    <property type="term" value="F:hydrolase activity"/>
    <property type="evidence" value="ECO:0007669"/>
    <property type="project" value="InterPro"/>
</dbReference>
<evidence type="ECO:0000313" key="3">
    <source>
        <dbReference type="Proteomes" id="UP001183006"/>
    </source>
</evidence>
<accession>A0AA51YI57</accession>
<dbReference type="Proteomes" id="UP001183006">
    <property type="component" value="Chromosome"/>
</dbReference>
<protein>
    <submittedName>
        <fullName evidence="2">Metallophosphoesterase</fullName>
    </submittedName>
</protein>
<keyword evidence="1" id="KW-0812">Transmembrane</keyword>